<dbReference type="RefSeq" id="WP_008787132.1">
    <property type="nucleotide sequence ID" value="NZ_AKCB01000001.1"/>
</dbReference>
<keyword evidence="4" id="KW-0460">Magnesium</keyword>
<dbReference type="InterPro" id="IPR006879">
    <property type="entry name" value="YdjC-like"/>
</dbReference>
<keyword evidence="5" id="KW-0119">Carbohydrate metabolism</keyword>
<dbReference type="GO" id="GO:0005975">
    <property type="term" value="P:carbohydrate metabolic process"/>
    <property type="evidence" value="ECO:0007669"/>
    <property type="project" value="InterPro"/>
</dbReference>
<comment type="caution">
    <text evidence="6">The sequence shown here is derived from an EMBL/GenBank/DDBJ whole genome shotgun (WGS) entry which is preliminary data.</text>
</comment>
<keyword evidence="2" id="KW-0479">Metal-binding</keyword>
<comment type="cofactor">
    <cofactor evidence="1">
        <name>Mg(2+)</name>
        <dbReference type="ChEBI" id="CHEBI:18420"/>
    </cofactor>
</comment>
<organism evidence="6 7">
    <name type="scientific">Coprobacillus cateniformis</name>
    <dbReference type="NCBI Taxonomy" id="100884"/>
    <lineage>
        <taxon>Bacteria</taxon>
        <taxon>Bacillati</taxon>
        <taxon>Bacillota</taxon>
        <taxon>Erysipelotrichia</taxon>
        <taxon>Erysipelotrichales</taxon>
        <taxon>Coprobacillaceae</taxon>
        <taxon>Coprobacillus</taxon>
    </lineage>
</organism>
<keyword evidence="3" id="KW-0378">Hydrolase</keyword>
<dbReference type="Gene3D" id="3.20.20.370">
    <property type="entry name" value="Glycoside hydrolase/deacetylase"/>
    <property type="match status" value="1"/>
</dbReference>
<name>E7G5G6_9FIRM</name>
<proteinExistence type="predicted"/>
<dbReference type="CDD" id="cd10805">
    <property type="entry name" value="YdjC_like_1"/>
    <property type="match status" value="1"/>
</dbReference>
<sequence>MKMIFRGDDLGISEGVNYGLLKSIQDGALSCVGIMPNMESARHGYQLIKDIDICLGQHTNICLGKPISNPALIPSLVNDNGEFYSSHDINHRQEDIIDILECELEIEAQLKRFIEITGKKPEYFEGHAVFSKNYLQALENVAKRHHLFYDNPMDPNWQKQHHIYSLDFFSFDEKGLYDPYTYFESQLANIQKNECSIVVFHPGFLDQYILERSSYTLIRPMECEFLCSQWLKDWLEKYHIQVVNFRDYQKGL</sequence>
<dbReference type="GO" id="GO:0019213">
    <property type="term" value="F:deacetylase activity"/>
    <property type="evidence" value="ECO:0007669"/>
    <property type="project" value="TreeGrafter"/>
</dbReference>
<evidence type="ECO:0000256" key="2">
    <source>
        <dbReference type="ARBA" id="ARBA00022723"/>
    </source>
</evidence>
<protein>
    <recommendedName>
        <fullName evidence="8">YdjC family protein</fullName>
    </recommendedName>
</protein>
<evidence type="ECO:0000313" key="7">
    <source>
        <dbReference type="Proteomes" id="UP000003157"/>
    </source>
</evidence>
<dbReference type="Pfam" id="PF04794">
    <property type="entry name" value="YdjC"/>
    <property type="match status" value="1"/>
</dbReference>
<evidence type="ECO:0008006" key="8">
    <source>
        <dbReference type="Google" id="ProtNLM"/>
    </source>
</evidence>
<dbReference type="PANTHER" id="PTHR31609">
    <property type="entry name" value="YDJC DEACETYLASE FAMILY MEMBER"/>
    <property type="match status" value="1"/>
</dbReference>
<keyword evidence="7" id="KW-1185">Reference proteome</keyword>
<reference evidence="6 7" key="1">
    <citation type="submission" date="2010-12" db="EMBL/GenBank/DDBJ databases">
        <title>The Genome Sequence of Coprobacillus sp. strain 29_1.</title>
        <authorList>
            <consortium name="The Broad Institute Genome Sequencing Platform"/>
            <person name="Earl A."/>
            <person name="Ward D."/>
            <person name="Feldgarden M."/>
            <person name="Gevers D."/>
            <person name="Daigneault M."/>
            <person name="Sibley C.D."/>
            <person name="White A."/>
            <person name="Strauss J."/>
            <person name="Allen-Vercoe E."/>
            <person name="Young S.K."/>
            <person name="Zeng Q."/>
            <person name="Gargeya S."/>
            <person name="Fitzgerald M."/>
            <person name="Haas B."/>
            <person name="Abouelleil A."/>
            <person name="Alvarado L."/>
            <person name="Arachchi H.M."/>
            <person name="Berlin A."/>
            <person name="Brown A."/>
            <person name="Chapman S.B."/>
            <person name="Chen Z."/>
            <person name="Dunbar C."/>
            <person name="Freedman E."/>
            <person name="Gearin G."/>
            <person name="Gellesch M."/>
            <person name="Goldberg J."/>
            <person name="Griggs A."/>
            <person name="Gujja S."/>
            <person name="Heilman E."/>
            <person name="Heiman D."/>
            <person name="Howarth C."/>
            <person name="Larson L."/>
            <person name="Lui A."/>
            <person name="MacDonald P.J.P."/>
            <person name="Mehta T."/>
            <person name="Montmayeur A."/>
            <person name="Murphy C."/>
            <person name="Neiman D."/>
            <person name="Pearson M."/>
            <person name="Priest M."/>
            <person name="Roberts A."/>
            <person name="Saif S."/>
            <person name="Shea T."/>
            <person name="Shenoy N."/>
            <person name="Sisk P."/>
            <person name="Stolte C."/>
            <person name="Sykes S."/>
            <person name="White J."/>
            <person name="Yandava C."/>
            <person name="Nusbaum C."/>
            <person name="Birren B."/>
        </authorList>
    </citation>
    <scope>NUCLEOTIDE SEQUENCE [LARGE SCALE GENOMIC DNA]</scope>
    <source>
        <strain evidence="6 7">29_1</strain>
    </source>
</reference>
<dbReference type="STRING" id="100884.GCA_000269565_01699"/>
<dbReference type="GO" id="GO:0046872">
    <property type="term" value="F:metal ion binding"/>
    <property type="evidence" value="ECO:0007669"/>
    <property type="project" value="UniProtKB-KW"/>
</dbReference>
<dbReference type="SUPFAM" id="SSF88713">
    <property type="entry name" value="Glycoside hydrolase/deacetylase"/>
    <property type="match status" value="1"/>
</dbReference>
<dbReference type="GeneID" id="78229566"/>
<gene>
    <name evidence="6" type="ORF">HMPREF9488_00004</name>
</gene>
<dbReference type="HOGENOM" id="CLU_064244_4_0_9"/>
<dbReference type="EMBL" id="ADKX01000001">
    <property type="protein sequence ID" value="EFW06467.1"/>
    <property type="molecule type" value="Genomic_DNA"/>
</dbReference>
<dbReference type="AlphaFoldDB" id="E7G5G6"/>
<evidence type="ECO:0000256" key="3">
    <source>
        <dbReference type="ARBA" id="ARBA00022801"/>
    </source>
</evidence>
<evidence type="ECO:0000256" key="1">
    <source>
        <dbReference type="ARBA" id="ARBA00001946"/>
    </source>
</evidence>
<evidence type="ECO:0000256" key="4">
    <source>
        <dbReference type="ARBA" id="ARBA00022842"/>
    </source>
</evidence>
<evidence type="ECO:0000313" key="6">
    <source>
        <dbReference type="EMBL" id="EFW06467.1"/>
    </source>
</evidence>
<dbReference type="Proteomes" id="UP000003157">
    <property type="component" value="Unassembled WGS sequence"/>
</dbReference>
<accession>E7G5G6</accession>
<evidence type="ECO:0000256" key="5">
    <source>
        <dbReference type="ARBA" id="ARBA00023277"/>
    </source>
</evidence>
<dbReference type="eggNOG" id="COG3394">
    <property type="taxonomic scope" value="Bacteria"/>
</dbReference>
<dbReference type="PANTHER" id="PTHR31609:SF1">
    <property type="entry name" value="CARBOHYDRATE DEACETYLASE"/>
    <property type="match status" value="1"/>
</dbReference>
<dbReference type="OrthoDB" id="9774177at2"/>
<dbReference type="GO" id="GO:0016787">
    <property type="term" value="F:hydrolase activity"/>
    <property type="evidence" value="ECO:0007669"/>
    <property type="project" value="UniProtKB-KW"/>
</dbReference>
<dbReference type="InterPro" id="IPR011330">
    <property type="entry name" value="Glyco_hydro/deAcase_b/a-brl"/>
</dbReference>